<proteinExistence type="predicted"/>
<feature type="domain" description="CHY-type" evidence="6">
    <location>
        <begin position="610"/>
        <end position="677"/>
    </location>
</feature>
<dbReference type="Proteomes" id="UP000018144">
    <property type="component" value="Unassembled WGS sequence"/>
</dbReference>
<name>U4LHP4_PYROM</name>
<feature type="compositionally biased region" description="Low complexity" evidence="5">
    <location>
        <begin position="1"/>
        <end position="16"/>
    </location>
</feature>
<keyword evidence="2 4" id="KW-0863">Zinc-finger</keyword>
<keyword evidence="1" id="KW-0479">Metal-binding</keyword>
<sequence>MSAPGPSNSSSHSNPTAHRRHNPKVPASNIVPKPDPQTSSDPRTFELTQLQRRFNLTGSIDDGTTFTLLLKPSDPDFVYSIDILRLRLTVPIHYRSNVHEKPSIEVLNQEIPVGYRVNVERGFDELVEGKPGATLLNLMNALDRALEKILSGEKATTVKIVPNLTPVSRTPVLVPSPVATPPPPKEIKVEVRPAPPPPKPVAAPAPVVTKEQREKAAERRALETRQLESRLQLSSVFVKSSDGIEYVVPLEPRRKDLLPVPLQPLKKVRLMVPLSYDIMPARIEIDKGVPEVIREKIQKQFAKYLEENKQVSLIAALNILSARLHLWAVDKEDKKVELPGSRKNSAVRAPSPEKGKGKEKETEKEDTPPPTVNHDEEYDKSHIKVIPRPPEWSFPDQDSDGSDDEEYSDFEDEKEAEDAAGEKEAAEADGASHAIQEKGTSLSCPGIQMSGIELVEILSINVNIKCTRCKKEKEILGIKGSPPGMEAQPQAFRCEQCSEVIAIAFRKDFIHQNSHRLGFFDLTNCTITEILPSSFTLQCGGCSTPLPSPGMKDLVRGQSITANCRECHRKMGLYIPDFKLLRITQGENLHLKQLPLKSKKDKERYVAGTELPNKGRCKHYRKSTRWFRFSCCSKVHPCDRCHDEAENHPSEHANRMICGLCSREQNYRPEDCRFCGNSFFAKKLSHYWEGGKGTRDKRLMARNDPRKYKRLGKPTKEEA</sequence>
<keyword evidence="8" id="KW-1185">Reference proteome</keyword>
<accession>U4LHP4</accession>
<dbReference type="OrthoDB" id="10253329at2759"/>
<dbReference type="Pfam" id="PF05495">
    <property type="entry name" value="zf-CHY"/>
    <property type="match status" value="1"/>
</dbReference>
<feature type="compositionally biased region" description="Basic and acidic residues" evidence="5">
    <location>
        <begin position="351"/>
        <end position="382"/>
    </location>
</feature>
<dbReference type="OMA" id="FRRQLMH"/>
<evidence type="ECO:0000313" key="8">
    <source>
        <dbReference type="Proteomes" id="UP000018144"/>
    </source>
</evidence>
<feature type="region of interest" description="Disordered" evidence="5">
    <location>
        <begin position="189"/>
        <end position="210"/>
    </location>
</feature>
<feature type="compositionally biased region" description="Pro residues" evidence="5">
    <location>
        <begin position="193"/>
        <end position="203"/>
    </location>
</feature>
<feature type="region of interest" description="Disordered" evidence="5">
    <location>
        <begin position="1"/>
        <end position="42"/>
    </location>
</feature>
<keyword evidence="3" id="KW-0862">Zinc</keyword>
<evidence type="ECO:0000313" key="7">
    <source>
        <dbReference type="EMBL" id="CCX31649.1"/>
    </source>
</evidence>
<dbReference type="InterPro" id="IPR008913">
    <property type="entry name" value="Znf_CHY"/>
</dbReference>
<dbReference type="AlphaFoldDB" id="U4LHP4"/>
<evidence type="ECO:0000256" key="4">
    <source>
        <dbReference type="PROSITE-ProRule" id="PRU00601"/>
    </source>
</evidence>
<evidence type="ECO:0000256" key="2">
    <source>
        <dbReference type="ARBA" id="ARBA00022771"/>
    </source>
</evidence>
<dbReference type="PROSITE" id="PS51266">
    <property type="entry name" value="ZF_CHY"/>
    <property type="match status" value="1"/>
</dbReference>
<gene>
    <name evidence="7" type="ORF">PCON_11172</name>
</gene>
<feature type="region of interest" description="Disordered" evidence="5">
    <location>
        <begin position="335"/>
        <end position="442"/>
    </location>
</feature>
<dbReference type="STRING" id="1076935.U4LHP4"/>
<dbReference type="EMBL" id="HF935629">
    <property type="protein sequence ID" value="CCX31649.1"/>
    <property type="molecule type" value="Genomic_DNA"/>
</dbReference>
<feature type="region of interest" description="Disordered" evidence="5">
    <location>
        <begin position="696"/>
        <end position="719"/>
    </location>
</feature>
<reference evidence="7 8" key="1">
    <citation type="journal article" date="2013" name="PLoS Genet.">
        <title>The genome and development-dependent transcriptomes of Pyronema confluens: a window into fungal evolution.</title>
        <authorList>
            <person name="Traeger S."/>
            <person name="Altegoer F."/>
            <person name="Freitag M."/>
            <person name="Gabaldon T."/>
            <person name="Kempken F."/>
            <person name="Kumar A."/>
            <person name="Marcet-Houben M."/>
            <person name="Poggeler S."/>
            <person name="Stajich J.E."/>
            <person name="Nowrousian M."/>
        </authorList>
    </citation>
    <scope>NUCLEOTIDE SEQUENCE [LARGE SCALE GENOMIC DNA]</scope>
    <source>
        <strain evidence="8">CBS 100304</strain>
        <tissue evidence="7">Vegetative mycelium</tissue>
    </source>
</reference>
<evidence type="ECO:0000256" key="5">
    <source>
        <dbReference type="SAM" id="MobiDB-lite"/>
    </source>
</evidence>
<feature type="compositionally biased region" description="Acidic residues" evidence="5">
    <location>
        <begin position="397"/>
        <end position="419"/>
    </location>
</feature>
<dbReference type="SUPFAM" id="SSF161219">
    <property type="entry name" value="CHY zinc finger-like"/>
    <property type="match status" value="1"/>
</dbReference>
<dbReference type="eggNOG" id="KOG1940">
    <property type="taxonomic scope" value="Eukaryota"/>
</dbReference>
<dbReference type="GO" id="GO:0008270">
    <property type="term" value="F:zinc ion binding"/>
    <property type="evidence" value="ECO:0007669"/>
    <property type="project" value="UniProtKB-KW"/>
</dbReference>
<protein>
    <submittedName>
        <fullName evidence="7">Similar to Uncharacterized protein C18H10.09 acc. no. O60140</fullName>
    </submittedName>
</protein>
<evidence type="ECO:0000256" key="3">
    <source>
        <dbReference type="ARBA" id="ARBA00022833"/>
    </source>
</evidence>
<evidence type="ECO:0000259" key="6">
    <source>
        <dbReference type="PROSITE" id="PS51266"/>
    </source>
</evidence>
<feature type="compositionally biased region" description="Basic and acidic residues" evidence="5">
    <location>
        <begin position="696"/>
        <end position="706"/>
    </location>
</feature>
<evidence type="ECO:0000256" key="1">
    <source>
        <dbReference type="ARBA" id="ARBA00022723"/>
    </source>
</evidence>
<dbReference type="InterPro" id="IPR037274">
    <property type="entry name" value="Znf_CHY_sf"/>
</dbReference>
<organism evidence="7 8">
    <name type="scientific">Pyronema omphalodes (strain CBS 100304)</name>
    <name type="common">Pyronema confluens</name>
    <dbReference type="NCBI Taxonomy" id="1076935"/>
    <lineage>
        <taxon>Eukaryota</taxon>
        <taxon>Fungi</taxon>
        <taxon>Dikarya</taxon>
        <taxon>Ascomycota</taxon>
        <taxon>Pezizomycotina</taxon>
        <taxon>Pezizomycetes</taxon>
        <taxon>Pezizales</taxon>
        <taxon>Pyronemataceae</taxon>
        <taxon>Pyronema</taxon>
    </lineage>
</organism>